<evidence type="ECO:0000259" key="15">
    <source>
        <dbReference type="PROSITE" id="PS51880"/>
    </source>
</evidence>
<evidence type="ECO:0000256" key="11">
    <source>
        <dbReference type="ARBA" id="ARBA00023146"/>
    </source>
</evidence>
<dbReference type="CDD" id="cd00771">
    <property type="entry name" value="ThrRS_core"/>
    <property type="match status" value="1"/>
</dbReference>
<dbReference type="InterPro" id="IPR045864">
    <property type="entry name" value="aa-tRNA-synth_II/BPL/LPL"/>
</dbReference>
<dbReference type="InterPro" id="IPR012676">
    <property type="entry name" value="TGS-like"/>
</dbReference>
<dbReference type="SUPFAM" id="SSF81271">
    <property type="entry name" value="TGS-like"/>
    <property type="match status" value="1"/>
</dbReference>
<dbReference type="GO" id="GO:0005524">
    <property type="term" value="F:ATP binding"/>
    <property type="evidence" value="ECO:0007669"/>
    <property type="project" value="UniProtKB-UniRule"/>
</dbReference>
<dbReference type="PANTHER" id="PTHR11451">
    <property type="entry name" value="THREONINE-TRNA LIGASE"/>
    <property type="match status" value="1"/>
</dbReference>
<dbReference type="NCBIfam" id="TIGR00418">
    <property type="entry name" value="thrS"/>
    <property type="match status" value="1"/>
</dbReference>
<dbReference type="GO" id="GO:0046872">
    <property type="term" value="F:metal ion binding"/>
    <property type="evidence" value="ECO:0007669"/>
    <property type="project" value="UniProtKB-KW"/>
</dbReference>
<dbReference type="SMART" id="SM00863">
    <property type="entry name" value="tRNA_SAD"/>
    <property type="match status" value="1"/>
</dbReference>
<feature type="binding site" evidence="13">
    <location>
        <position position="377"/>
    </location>
    <ligand>
        <name>Zn(2+)</name>
        <dbReference type="ChEBI" id="CHEBI:29105"/>
        <note>catalytic</note>
    </ligand>
</feature>
<dbReference type="SUPFAM" id="SSF52954">
    <property type="entry name" value="Class II aaRS ABD-related"/>
    <property type="match status" value="1"/>
</dbReference>
<dbReference type="Pfam" id="PF03129">
    <property type="entry name" value="HGTP_anticodon"/>
    <property type="match status" value="1"/>
</dbReference>
<dbReference type="Gene3D" id="3.30.54.20">
    <property type="match status" value="1"/>
</dbReference>
<dbReference type="InterPro" id="IPR012947">
    <property type="entry name" value="tRNA_SAD"/>
</dbReference>
<keyword evidence="2 13" id="KW-0963">Cytoplasm</keyword>
<dbReference type="InterPro" id="IPR002314">
    <property type="entry name" value="aa-tRNA-synt_IIb"/>
</dbReference>
<feature type="binding site" evidence="13">
    <location>
        <position position="507"/>
    </location>
    <ligand>
        <name>Zn(2+)</name>
        <dbReference type="ChEBI" id="CHEBI:29105"/>
        <note>catalytic</note>
    </ligand>
</feature>
<dbReference type="EC" id="6.1.1.3" evidence="13"/>
<evidence type="ECO:0000256" key="7">
    <source>
        <dbReference type="ARBA" id="ARBA00022833"/>
    </source>
</evidence>
<dbReference type="InterPro" id="IPR033728">
    <property type="entry name" value="ThrRS_core"/>
</dbReference>
<dbReference type="SUPFAM" id="SSF55681">
    <property type="entry name" value="Class II aaRS and biotin synthetases"/>
    <property type="match status" value="1"/>
</dbReference>
<comment type="subcellular location">
    <subcellularLocation>
        <location evidence="13">Cytoplasm</location>
    </subcellularLocation>
</comment>
<keyword evidence="11 13" id="KW-0030">Aminoacyl-tRNA synthetase</keyword>
<dbReference type="HAMAP" id="MF_00184">
    <property type="entry name" value="Thr_tRNA_synth"/>
    <property type="match status" value="1"/>
</dbReference>
<gene>
    <name evidence="13 16" type="primary">thrS</name>
    <name evidence="16" type="ORF">ENN51_03355</name>
</gene>
<evidence type="ECO:0000256" key="6">
    <source>
        <dbReference type="ARBA" id="ARBA00022741"/>
    </source>
</evidence>
<evidence type="ECO:0000256" key="1">
    <source>
        <dbReference type="ARBA" id="ARBA00008226"/>
    </source>
</evidence>
<dbReference type="InterPro" id="IPR036621">
    <property type="entry name" value="Anticodon-bd_dom_sf"/>
</dbReference>
<dbReference type="CDD" id="cd00860">
    <property type="entry name" value="ThrRS_anticodon"/>
    <property type="match status" value="1"/>
</dbReference>
<feature type="domain" description="TGS" evidence="15">
    <location>
        <begin position="1"/>
        <end position="54"/>
    </location>
</feature>
<feature type="domain" description="Aminoacyl-transfer RNA synthetases class-II family profile" evidence="14">
    <location>
        <begin position="225"/>
        <end position="530"/>
    </location>
</feature>
<evidence type="ECO:0000259" key="14">
    <source>
        <dbReference type="PROSITE" id="PS50862"/>
    </source>
</evidence>
<dbReference type="Gene3D" id="3.30.980.10">
    <property type="entry name" value="Threonyl-trna Synthetase, Chain A, domain 2"/>
    <property type="match status" value="1"/>
</dbReference>
<feature type="binding site" evidence="13">
    <location>
        <position position="326"/>
    </location>
    <ligand>
        <name>Zn(2+)</name>
        <dbReference type="ChEBI" id="CHEBI:29105"/>
        <note>catalytic</note>
    </ligand>
</feature>
<evidence type="ECO:0000256" key="8">
    <source>
        <dbReference type="ARBA" id="ARBA00022840"/>
    </source>
</evidence>
<evidence type="ECO:0000256" key="4">
    <source>
        <dbReference type="ARBA" id="ARBA00022598"/>
    </source>
</evidence>
<dbReference type="GO" id="GO:0000049">
    <property type="term" value="F:tRNA binding"/>
    <property type="evidence" value="ECO:0007669"/>
    <property type="project" value="UniProtKB-KW"/>
</dbReference>
<evidence type="ECO:0000256" key="5">
    <source>
        <dbReference type="ARBA" id="ARBA00022723"/>
    </source>
</evidence>
<accession>A0A7V0XEP8</accession>
<protein>
    <recommendedName>
        <fullName evidence="13">Threonine--tRNA ligase</fullName>
        <ecNumber evidence="13">6.1.1.3</ecNumber>
    </recommendedName>
    <alternativeName>
        <fullName evidence="13">Threonyl-tRNA synthetase</fullName>
        <shortName evidence="13">ThrRS</shortName>
    </alternativeName>
</protein>
<keyword evidence="6 13" id="KW-0547">Nucleotide-binding</keyword>
<comment type="similarity">
    <text evidence="1 13">Belongs to the class-II aminoacyl-tRNA synthetase family.</text>
</comment>
<proteinExistence type="inferred from homology"/>
<dbReference type="InterPro" id="IPR004154">
    <property type="entry name" value="Anticodon-bd"/>
</dbReference>
<comment type="catalytic activity">
    <reaction evidence="12 13">
        <text>tRNA(Thr) + L-threonine + ATP = L-threonyl-tRNA(Thr) + AMP + diphosphate + H(+)</text>
        <dbReference type="Rhea" id="RHEA:24624"/>
        <dbReference type="Rhea" id="RHEA-COMP:9670"/>
        <dbReference type="Rhea" id="RHEA-COMP:9704"/>
        <dbReference type="ChEBI" id="CHEBI:15378"/>
        <dbReference type="ChEBI" id="CHEBI:30616"/>
        <dbReference type="ChEBI" id="CHEBI:33019"/>
        <dbReference type="ChEBI" id="CHEBI:57926"/>
        <dbReference type="ChEBI" id="CHEBI:78442"/>
        <dbReference type="ChEBI" id="CHEBI:78534"/>
        <dbReference type="ChEBI" id="CHEBI:456215"/>
        <dbReference type="EC" id="6.1.1.3"/>
    </reaction>
</comment>
<evidence type="ECO:0000313" key="16">
    <source>
        <dbReference type="EMBL" id="HDQ99307.1"/>
    </source>
</evidence>
<dbReference type="InterPro" id="IPR012675">
    <property type="entry name" value="Beta-grasp_dom_sf"/>
</dbReference>
<dbReference type="Pfam" id="PF07973">
    <property type="entry name" value="tRNA_SAD"/>
    <property type="match status" value="1"/>
</dbReference>
<dbReference type="Proteomes" id="UP000885672">
    <property type="component" value="Unassembled WGS sequence"/>
</dbReference>
<dbReference type="GO" id="GO:0004829">
    <property type="term" value="F:threonine-tRNA ligase activity"/>
    <property type="evidence" value="ECO:0007669"/>
    <property type="project" value="UniProtKB-UniRule"/>
</dbReference>
<dbReference type="FunFam" id="3.30.980.10:FF:000005">
    <property type="entry name" value="Threonyl-tRNA synthetase, mitochondrial"/>
    <property type="match status" value="1"/>
</dbReference>
<dbReference type="EMBL" id="DSBX01000129">
    <property type="protein sequence ID" value="HDQ99307.1"/>
    <property type="molecule type" value="Genomic_DNA"/>
</dbReference>
<evidence type="ECO:0000256" key="2">
    <source>
        <dbReference type="ARBA" id="ARBA00022490"/>
    </source>
</evidence>
<keyword evidence="3 13" id="KW-0820">tRNA-binding</keyword>
<comment type="caution">
    <text evidence="13">Lacks conserved residue(s) required for the propagation of feature annotation.</text>
</comment>
<dbReference type="GO" id="GO:0006435">
    <property type="term" value="P:threonyl-tRNA aminoacylation"/>
    <property type="evidence" value="ECO:0007669"/>
    <property type="project" value="UniProtKB-UniRule"/>
</dbReference>
<keyword evidence="7 13" id="KW-0862">Zinc</keyword>
<evidence type="ECO:0000256" key="10">
    <source>
        <dbReference type="ARBA" id="ARBA00022917"/>
    </source>
</evidence>
<dbReference type="FunFam" id="3.40.50.800:FF:000001">
    <property type="entry name" value="Threonine--tRNA ligase"/>
    <property type="match status" value="1"/>
</dbReference>
<dbReference type="Gene3D" id="3.40.50.800">
    <property type="entry name" value="Anticodon-binding domain"/>
    <property type="match status" value="1"/>
</dbReference>
<dbReference type="InterPro" id="IPR047246">
    <property type="entry name" value="ThrRS_anticodon"/>
</dbReference>
<dbReference type="PROSITE" id="PS50862">
    <property type="entry name" value="AA_TRNA_LIGASE_II"/>
    <property type="match status" value="1"/>
</dbReference>
<evidence type="ECO:0000256" key="3">
    <source>
        <dbReference type="ARBA" id="ARBA00022555"/>
    </source>
</evidence>
<dbReference type="AlphaFoldDB" id="A0A7V0XEP8"/>
<name>A0A7V0XEP8_UNCW3</name>
<sequence length="632" mass="72513">MICVTSRGECREFSPGVSAGEVLAGSGAIAARVDGRLVDLTVPIESDCTVEPVLFDSEEGRDVFQHSASHLMAQAVKQLYPEAKVAIGPSVPEGFYYDFDVARPFTEEDLAAIEKRMKELVKKRVPVLHRMLSREEALALFRERGEDYKLELIQGLPDEKISVYEQGDFVDLCRGPHVANTSVIRAPKLLNVAGAYWHGDERNRMLSRIYGIAFPDKALLKAHLDRLEEAKRRDHRRLGTALDLFSLHEDAGAGLVFWHPKGATVRRLIQQYWEREHLAAGYDLIVTPHIAHSRLWHRSGHYDHYRENMYVIPVDNEEYVLKPMNCPGHILVYRTRVHSYRDLPVRLGEWGTVYRYERSGTLHGTMRVRGFTQDDAHLFCTPEQVEEEIFGVVSLSLKMLRAFGFERFKVDLSVRDPEHTEKYLGNDEQWELAERSLVRVLERLELPYRRAEGEAVFYGPKIDIKLLDSLDREWQCSTCQFDFNLAERFDVYYMGEDGRHHPAYLIHRTVLGGIERFFGILIEHYGGAFPTWLAPVQARVLTIAEAQDDYARQVGTRLRDAQLRVEIDARPDRIGHKISEAERMKIPYMLIAGAREAADGLVSVRRHGREDLGVMPLEQVLARIREESDVPR</sequence>
<dbReference type="InterPro" id="IPR006195">
    <property type="entry name" value="aa-tRNA-synth_II"/>
</dbReference>
<keyword evidence="5 13" id="KW-0479">Metal-binding</keyword>
<dbReference type="Gene3D" id="3.10.20.30">
    <property type="match status" value="1"/>
</dbReference>
<comment type="subunit">
    <text evidence="13">Homodimer.</text>
</comment>
<evidence type="ECO:0000256" key="13">
    <source>
        <dbReference type="HAMAP-Rule" id="MF_00184"/>
    </source>
</evidence>
<evidence type="ECO:0000256" key="12">
    <source>
        <dbReference type="ARBA" id="ARBA00049515"/>
    </source>
</evidence>
<dbReference type="PRINTS" id="PR01047">
    <property type="entry name" value="TRNASYNTHTHR"/>
</dbReference>
<dbReference type="CDD" id="cd01667">
    <property type="entry name" value="TGS_ThrRS"/>
    <property type="match status" value="1"/>
</dbReference>
<comment type="cofactor">
    <cofactor evidence="13">
        <name>Zn(2+)</name>
        <dbReference type="ChEBI" id="CHEBI:29105"/>
    </cofactor>
    <text evidence="13">Binds 1 zinc ion per subunit.</text>
</comment>
<dbReference type="PROSITE" id="PS51880">
    <property type="entry name" value="TGS"/>
    <property type="match status" value="1"/>
</dbReference>
<dbReference type="FunFam" id="3.30.930.10:FF:000002">
    <property type="entry name" value="Threonine--tRNA ligase"/>
    <property type="match status" value="1"/>
</dbReference>
<keyword evidence="8 13" id="KW-0067">ATP-binding</keyword>
<dbReference type="FunFam" id="3.30.54.20:FF:000002">
    <property type="entry name" value="Threonine--tRNA ligase"/>
    <property type="match status" value="1"/>
</dbReference>
<keyword evidence="10 13" id="KW-0648">Protein biosynthesis</keyword>
<organism evidence="16">
    <name type="scientific">candidate division WOR-3 bacterium</name>
    <dbReference type="NCBI Taxonomy" id="2052148"/>
    <lineage>
        <taxon>Bacteria</taxon>
        <taxon>Bacteria division WOR-3</taxon>
    </lineage>
</organism>
<dbReference type="InterPro" id="IPR002320">
    <property type="entry name" value="Thr-tRNA-ligase_IIa"/>
</dbReference>
<keyword evidence="9 13" id="KW-0694">RNA-binding</keyword>
<keyword evidence="4 13" id="KW-0436">Ligase</keyword>
<reference evidence="16" key="1">
    <citation type="journal article" date="2020" name="mSystems">
        <title>Genome- and Community-Level Interaction Insights into Carbon Utilization and Element Cycling Functions of Hydrothermarchaeota in Hydrothermal Sediment.</title>
        <authorList>
            <person name="Zhou Z."/>
            <person name="Liu Y."/>
            <person name="Xu W."/>
            <person name="Pan J."/>
            <person name="Luo Z.H."/>
            <person name="Li M."/>
        </authorList>
    </citation>
    <scope>NUCLEOTIDE SEQUENCE [LARGE SCALE GENOMIC DNA]</scope>
    <source>
        <strain evidence="16">SpSt-1182</strain>
    </source>
</reference>
<dbReference type="InterPro" id="IPR018163">
    <property type="entry name" value="Thr/Ala-tRNA-synth_IIc_edit"/>
</dbReference>
<dbReference type="PANTHER" id="PTHR11451:SF44">
    <property type="entry name" value="THREONINE--TRNA LIGASE, CHLOROPLASTIC_MITOCHONDRIAL 2"/>
    <property type="match status" value="1"/>
</dbReference>
<evidence type="ECO:0000256" key="9">
    <source>
        <dbReference type="ARBA" id="ARBA00022884"/>
    </source>
</evidence>
<dbReference type="Gene3D" id="3.30.930.10">
    <property type="entry name" value="Bira Bifunctional Protein, Domain 2"/>
    <property type="match status" value="1"/>
</dbReference>
<dbReference type="SUPFAM" id="SSF55186">
    <property type="entry name" value="ThrRS/AlaRS common domain"/>
    <property type="match status" value="1"/>
</dbReference>
<dbReference type="GO" id="GO:0005737">
    <property type="term" value="C:cytoplasm"/>
    <property type="evidence" value="ECO:0007669"/>
    <property type="project" value="UniProtKB-SubCell"/>
</dbReference>
<dbReference type="Pfam" id="PF00587">
    <property type="entry name" value="tRNA-synt_2b"/>
    <property type="match status" value="1"/>
</dbReference>
<dbReference type="InterPro" id="IPR004095">
    <property type="entry name" value="TGS"/>
</dbReference>
<comment type="caution">
    <text evidence="16">The sequence shown here is derived from an EMBL/GenBank/DDBJ whole genome shotgun (WGS) entry which is preliminary data.</text>
</comment>